<dbReference type="EMBL" id="QTSX02002424">
    <property type="protein sequence ID" value="KAJ9075567.1"/>
    <property type="molecule type" value="Genomic_DNA"/>
</dbReference>
<gene>
    <name evidence="1" type="primary">TOP1_1</name>
    <name evidence="1" type="ORF">DSO57_1034758</name>
</gene>
<evidence type="ECO:0000313" key="2">
    <source>
        <dbReference type="Proteomes" id="UP001165960"/>
    </source>
</evidence>
<dbReference type="EC" id="5.6.2.1" evidence="1"/>
<reference evidence="1" key="1">
    <citation type="submission" date="2022-04" db="EMBL/GenBank/DDBJ databases">
        <title>Genome of the entomopathogenic fungus Entomophthora muscae.</title>
        <authorList>
            <person name="Elya C."/>
            <person name="Lovett B.R."/>
            <person name="Lee E."/>
            <person name="Macias A.M."/>
            <person name="Hajek A.E."/>
            <person name="De Bivort B.L."/>
            <person name="Kasson M.T."/>
            <person name="De Fine Licht H.H."/>
            <person name="Stajich J.E."/>
        </authorList>
    </citation>
    <scope>NUCLEOTIDE SEQUENCE</scope>
    <source>
        <strain evidence="1">Berkeley</strain>
    </source>
</reference>
<name>A0ACC2TM56_9FUNG</name>
<protein>
    <submittedName>
        <fullName evidence="1">DNA topoisomerase 1</fullName>
        <ecNumber evidence="1">5.6.2.1</ecNumber>
    </submittedName>
</protein>
<proteinExistence type="predicted"/>
<organism evidence="1 2">
    <name type="scientific">Entomophthora muscae</name>
    <dbReference type="NCBI Taxonomy" id="34485"/>
    <lineage>
        <taxon>Eukaryota</taxon>
        <taxon>Fungi</taxon>
        <taxon>Fungi incertae sedis</taxon>
        <taxon>Zoopagomycota</taxon>
        <taxon>Entomophthoromycotina</taxon>
        <taxon>Entomophthoromycetes</taxon>
        <taxon>Entomophthorales</taxon>
        <taxon>Entomophthoraceae</taxon>
        <taxon>Entomophthora</taxon>
    </lineage>
</organism>
<keyword evidence="2" id="KW-1185">Reference proteome</keyword>
<evidence type="ECO:0000313" key="1">
    <source>
        <dbReference type="EMBL" id="KAJ9075567.1"/>
    </source>
</evidence>
<comment type="caution">
    <text evidence="1">The sequence shown here is derived from an EMBL/GenBank/DDBJ whole genome shotgun (WGS) entry which is preliminary data.</text>
</comment>
<dbReference type="Proteomes" id="UP001165960">
    <property type="component" value="Unassembled WGS sequence"/>
</dbReference>
<sequence>MFGATSSLKGLSDMKKFDKARELKSCVKSIRATYMRELKDPKLSVRQRATAMYLIDRLALRAGNEKGEDEADTVGCCSLRLEHVKLVPPNKVQFDFLGKDSIRYFNEVEVIDQVFKNIAIFKKKPKTESDMIFDKLNTHTLNKYLGSLMPGLTAKVFRTYNASFTFQEELEKTPADATVHEKILAYNRANRQVAILCNHQRSISKGFEGQMMRIEDRIRALRYQRMRIRKQLLQLDPKLGKKNPELLEPEEDLPDEWCLEHIHELMTKERQRAELKFEKDNEALKEQKEKPLSQSVLKEKLAAIDDEEKALCKEIKTGKVQPPKTTTTPREASHQAGEDG</sequence>
<accession>A0ACC2TM56</accession>
<keyword evidence="1" id="KW-0413">Isomerase</keyword>